<organism evidence="2 3">
    <name type="scientific">Methanococcus aeolicus (strain ATCC BAA-1280 / DSM 17508 / OCM 812 / Nankai-3)</name>
    <dbReference type="NCBI Taxonomy" id="419665"/>
    <lineage>
        <taxon>Archaea</taxon>
        <taxon>Methanobacteriati</taxon>
        <taxon>Methanobacteriota</taxon>
        <taxon>Methanomada group</taxon>
        <taxon>Methanococci</taxon>
        <taxon>Methanococcales</taxon>
        <taxon>Methanococcaceae</taxon>
        <taxon>Methanococcus</taxon>
    </lineage>
</organism>
<evidence type="ECO:0000313" key="2">
    <source>
        <dbReference type="EMBL" id="ABR56399.1"/>
    </source>
</evidence>
<keyword evidence="1" id="KW-1133">Transmembrane helix</keyword>
<dbReference type="Proteomes" id="UP000001106">
    <property type="component" value="Chromosome"/>
</dbReference>
<evidence type="ECO:0000313" key="3">
    <source>
        <dbReference type="Proteomes" id="UP000001106"/>
    </source>
</evidence>
<dbReference type="Gene3D" id="3.20.20.370">
    <property type="entry name" value="Glycoside hydrolase/deacetylase"/>
    <property type="match status" value="1"/>
</dbReference>
<protein>
    <submittedName>
        <fullName evidence="2">Polysaccharide deacetylase</fullName>
    </submittedName>
</protein>
<dbReference type="OrthoDB" id="65404at2157"/>
<dbReference type="GO" id="GO:0005975">
    <property type="term" value="P:carbohydrate metabolic process"/>
    <property type="evidence" value="ECO:0007669"/>
    <property type="project" value="InterPro"/>
</dbReference>
<evidence type="ECO:0000256" key="1">
    <source>
        <dbReference type="SAM" id="Phobius"/>
    </source>
</evidence>
<feature type="transmembrane region" description="Helical" evidence="1">
    <location>
        <begin position="6"/>
        <end position="25"/>
    </location>
</feature>
<dbReference type="AlphaFoldDB" id="A6UV77"/>
<dbReference type="InterPro" id="IPR011330">
    <property type="entry name" value="Glyco_hydro/deAcase_b/a-brl"/>
</dbReference>
<keyword evidence="3" id="KW-1185">Reference proteome</keyword>
<dbReference type="GeneID" id="5326701"/>
<dbReference type="EMBL" id="CP000743">
    <property type="protein sequence ID" value="ABR56399.1"/>
    <property type="molecule type" value="Genomic_DNA"/>
</dbReference>
<name>A6UV77_META3</name>
<keyword evidence="1" id="KW-0472">Membrane</keyword>
<keyword evidence="1" id="KW-0812">Transmembrane</keyword>
<proteinExistence type="predicted"/>
<dbReference type="eggNOG" id="arCOG05033">
    <property type="taxonomic scope" value="Archaea"/>
</dbReference>
<accession>A6UV77</accession>
<reference evidence="2" key="1">
    <citation type="submission" date="2007-06" db="EMBL/GenBank/DDBJ databases">
        <title>Complete sequence of Methanococcus aeolicus Nankai-3.</title>
        <authorList>
            <consortium name="US DOE Joint Genome Institute"/>
            <person name="Copeland A."/>
            <person name="Lucas S."/>
            <person name="Lapidus A."/>
            <person name="Barry K."/>
            <person name="Glavina del Rio T."/>
            <person name="Dalin E."/>
            <person name="Tice H."/>
            <person name="Pitluck S."/>
            <person name="Chain P."/>
            <person name="Malfatti S."/>
            <person name="Shin M."/>
            <person name="Vergez L."/>
            <person name="Schmutz J."/>
            <person name="Larimer F."/>
            <person name="Land M."/>
            <person name="Hauser L."/>
            <person name="Kyrpides N."/>
            <person name="Lykidis A."/>
            <person name="Sieprawska-Lupa M."/>
            <person name="Whitman W.B."/>
            <person name="Richardson P."/>
        </authorList>
    </citation>
    <scope>NUCLEOTIDE SEQUENCE [LARGE SCALE GENOMIC DNA]</scope>
    <source>
        <strain evidence="2">Nankai-3</strain>
    </source>
</reference>
<dbReference type="Pfam" id="PF10096">
    <property type="entry name" value="DUF2334"/>
    <property type="match status" value="1"/>
</dbReference>
<sequence>MNKKILYSFVFLTIILILLISIFEINNNHKSNPLSDISNKSIKKPIILVHDVSPAYFNKLKKITSIIDKYNCSNNTILFVIPDLENPYSGGKWDLRKNKEFVDYLHQLEQRGYKIELHGYKHTYHEFNCSKSESSKKLHDAETIMSKCGFDNMTLFLPPAWALSNDSTYVILNHNYTIILTDKLIYPNGTIKKITNNEYTWYIPKNEIEYRKHEALFDYKDSQYQFYISLHPEPVCYGGGLAILDYFLNKTR</sequence>
<dbReference type="STRING" id="419665.Maeo_0816"/>
<dbReference type="KEGG" id="mae:Maeo_0816"/>
<dbReference type="HOGENOM" id="CLU_078976_0_0_2"/>
<dbReference type="RefSeq" id="WP_011973531.1">
    <property type="nucleotide sequence ID" value="NC_009635.1"/>
</dbReference>
<dbReference type="CDD" id="cd10921">
    <property type="entry name" value="CE4_MJ0505_like"/>
    <property type="match status" value="1"/>
</dbReference>
<dbReference type="InterPro" id="IPR018763">
    <property type="entry name" value="DUF2334"/>
</dbReference>
<dbReference type="SUPFAM" id="SSF88713">
    <property type="entry name" value="Glycoside hydrolase/deacetylase"/>
    <property type="match status" value="1"/>
</dbReference>
<gene>
    <name evidence="2" type="ordered locus">Maeo_0816</name>
</gene>